<sequence length="42" mass="4787">MQIVHSGIILLILMLLAICVMPIILLTVCLIMYTIISELKRF</sequence>
<dbReference type="EMBL" id="GQ329881">
    <property type="protein sequence ID" value="ADD74159.1"/>
    <property type="molecule type" value="Genomic_DNA"/>
</dbReference>
<name>D4N376_RICFI</name>
<protein>
    <submittedName>
        <fullName evidence="2">Tetratricopeptide repeat domain protein</fullName>
    </submittedName>
</protein>
<reference evidence="2" key="1">
    <citation type="journal article" date="2010" name="Appl. Environ. Microbiol.">
        <title>Rickettsia felis infection in a common household insect pest, Liposcelis bostrychophila (Psocoptera: Liposcelidae).</title>
        <authorList>
            <person name="Behar A."/>
            <person name="McCormick L.J."/>
            <person name="Perlman S.J."/>
        </authorList>
    </citation>
    <scope>NUCLEOTIDE SEQUENCE</scope>
    <source>
        <plasmid evidence="2">pRF</plasmid>
    </source>
</reference>
<evidence type="ECO:0000256" key="1">
    <source>
        <dbReference type="SAM" id="Phobius"/>
    </source>
</evidence>
<keyword evidence="1" id="KW-1133">Transmembrane helix</keyword>
<evidence type="ECO:0000313" key="2">
    <source>
        <dbReference type="EMBL" id="ADD74159.1"/>
    </source>
</evidence>
<organism evidence="2">
    <name type="scientific">Rickettsia felis</name>
    <name type="common">Rickettsia azadi</name>
    <dbReference type="NCBI Taxonomy" id="42862"/>
    <lineage>
        <taxon>Bacteria</taxon>
        <taxon>Pseudomonadati</taxon>
        <taxon>Pseudomonadota</taxon>
        <taxon>Alphaproteobacteria</taxon>
        <taxon>Rickettsiales</taxon>
        <taxon>Rickettsiaceae</taxon>
        <taxon>Rickettsieae</taxon>
        <taxon>Rickettsia</taxon>
        <taxon>spotted fever group</taxon>
    </lineage>
</organism>
<dbReference type="AlphaFoldDB" id="D4N376"/>
<keyword evidence="2" id="KW-0614">Plasmid</keyword>
<geneLocation type="plasmid" evidence="2">
    <name>pRF</name>
</geneLocation>
<accession>D4N376</accession>
<gene>
    <name evidence="2" type="primary">tpr</name>
</gene>
<proteinExistence type="predicted"/>
<keyword evidence="1" id="KW-0472">Membrane</keyword>
<keyword evidence="1" id="KW-0812">Transmembrane</keyword>
<feature type="transmembrane region" description="Helical" evidence="1">
    <location>
        <begin position="6"/>
        <end position="36"/>
    </location>
</feature>